<dbReference type="SUPFAM" id="SSF52172">
    <property type="entry name" value="CheY-like"/>
    <property type="match status" value="1"/>
</dbReference>
<evidence type="ECO:0000259" key="2">
    <source>
        <dbReference type="PROSITE" id="PS50110"/>
    </source>
</evidence>
<organism evidence="3">
    <name type="scientific">uncultured Desulfobacterium sp</name>
    <dbReference type="NCBI Taxonomy" id="201089"/>
    <lineage>
        <taxon>Bacteria</taxon>
        <taxon>Pseudomonadati</taxon>
        <taxon>Thermodesulfobacteriota</taxon>
        <taxon>Desulfobacteria</taxon>
        <taxon>Desulfobacterales</taxon>
        <taxon>Desulfobacteriaceae</taxon>
        <taxon>Desulfobacterium</taxon>
        <taxon>environmental samples</taxon>
    </lineage>
</organism>
<dbReference type="PROSITE" id="PS50110">
    <property type="entry name" value="RESPONSE_REGULATORY"/>
    <property type="match status" value="1"/>
</dbReference>
<dbReference type="AlphaFoldDB" id="E1YIB1"/>
<dbReference type="EMBL" id="FR695874">
    <property type="protein sequence ID" value="CBX30380.1"/>
    <property type="molecule type" value="Genomic_DNA"/>
</dbReference>
<feature type="domain" description="Response regulatory" evidence="2">
    <location>
        <begin position="18"/>
        <end position="133"/>
    </location>
</feature>
<dbReference type="Pfam" id="PF20274">
    <property type="entry name" value="cREC_REC"/>
    <property type="match status" value="1"/>
</dbReference>
<evidence type="ECO:0000256" key="1">
    <source>
        <dbReference type="PROSITE-ProRule" id="PRU00169"/>
    </source>
</evidence>
<protein>
    <recommendedName>
        <fullName evidence="2">Response regulatory domain-containing protein</fullName>
    </recommendedName>
</protein>
<gene>
    <name evidence="3" type="ORF">N47_D31890</name>
</gene>
<dbReference type="Gene3D" id="3.40.50.2300">
    <property type="match status" value="1"/>
</dbReference>
<accession>E1YIB1</accession>
<dbReference type="CDD" id="cd00156">
    <property type="entry name" value="REC"/>
    <property type="match status" value="1"/>
</dbReference>
<evidence type="ECO:0000313" key="3">
    <source>
        <dbReference type="EMBL" id="CBX30380.1"/>
    </source>
</evidence>
<dbReference type="InterPro" id="IPR046909">
    <property type="entry name" value="cREC_REC"/>
</dbReference>
<proteinExistence type="predicted"/>
<feature type="modified residue" description="4-aspartylphosphate" evidence="1">
    <location>
        <position position="65"/>
    </location>
</feature>
<dbReference type="GO" id="GO:0000160">
    <property type="term" value="P:phosphorelay signal transduction system"/>
    <property type="evidence" value="ECO:0007669"/>
    <property type="project" value="InterPro"/>
</dbReference>
<dbReference type="InterPro" id="IPR001789">
    <property type="entry name" value="Sig_transdc_resp-reg_receiver"/>
</dbReference>
<name>E1YIB1_9BACT</name>
<keyword evidence="1" id="KW-0597">Phosphoprotein</keyword>
<dbReference type="InterPro" id="IPR011006">
    <property type="entry name" value="CheY-like_superfamily"/>
</dbReference>
<reference evidence="3" key="1">
    <citation type="journal article" date="2011" name="Environ. Microbiol.">
        <title>Genomic insights into the metabolic potential of the polycyclic aromatic hydrocarbon degrading sulfate-reducing Deltaproteobacterium N47.</title>
        <authorList>
            <person name="Bergmann F."/>
            <person name="Selesi D."/>
            <person name="Weinmaier T."/>
            <person name="Tischler P."/>
            <person name="Rattei T."/>
            <person name="Meckenstock R.U."/>
        </authorList>
    </citation>
    <scope>NUCLEOTIDE SEQUENCE</scope>
</reference>
<sequence length="307" mass="35088">MVIEMNLIGMEDKQIVLRVLIVEDSHERQEQLTDLFREHAWVLVHTAARAIRMVNAFDFDLIALDFDLAGPENGDAVAQAIPVSRNADTPVLIHSMNVPAAGRLRELLPQAVCIPIATLFKSNAVVKSVREALRHGVPKDWTCTDTPDKMDSSVSQAFVTVDMIWQRFYRSCTTIAGYPDASHIGRKESHFRIESSPFPSLHDPFLLDTARYAIEPHLTRVSHDQMQSICRELEVLDLWQWPQVSSRTNPCALEITSLSSCSPYERKDRLICYCSRTMYEHMLACIKRIVPDLKFERPVFENIRRNP</sequence>